<dbReference type="Pfam" id="PF11142">
    <property type="entry name" value="DUF2917"/>
    <property type="match status" value="1"/>
</dbReference>
<dbReference type="RefSeq" id="WP_271428996.1">
    <property type="nucleotide sequence ID" value="NZ_JAQIPB010000007.1"/>
</dbReference>
<protein>
    <submittedName>
        <fullName evidence="1">DUF2917 domain-containing protein</fullName>
    </submittedName>
</protein>
<accession>A0AAE3NAF1</accession>
<proteinExistence type="predicted"/>
<reference evidence="1" key="1">
    <citation type="submission" date="2023-01" db="EMBL/GenBank/DDBJ databases">
        <title>Xenophilus mangrovi sp. nov., isolated from soil of Mangrove nature reserve.</title>
        <authorList>
            <person name="Xu S."/>
            <person name="Liu Z."/>
            <person name="Xu Y."/>
        </authorList>
    </citation>
    <scope>NUCLEOTIDE SEQUENCE</scope>
    <source>
        <strain evidence="1">YW8</strain>
    </source>
</reference>
<sequence>MTALNACSTVSASSLALPGRVPAVPAVPPAVRSGAWQLQAGQATTLQARHAHVLHVRQGRLWVTMDATATWGSEDLVLGPGERLTVPAGQRLVMEPWDGFGATWSWDRVA</sequence>
<comment type="caution">
    <text evidence="1">The sequence shown here is derived from an EMBL/GenBank/DDBJ whole genome shotgun (WGS) entry which is preliminary data.</text>
</comment>
<dbReference type="Proteomes" id="UP001212602">
    <property type="component" value="Unassembled WGS sequence"/>
</dbReference>
<dbReference type="InterPro" id="IPR011051">
    <property type="entry name" value="RmlC_Cupin_sf"/>
</dbReference>
<dbReference type="SUPFAM" id="SSF51182">
    <property type="entry name" value="RmlC-like cupins"/>
    <property type="match status" value="1"/>
</dbReference>
<dbReference type="InterPro" id="IPR021317">
    <property type="entry name" value="DUF2917"/>
</dbReference>
<keyword evidence="2" id="KW-1185">Reference proteome</keyword>
<name>A0AAE3NAF1_9BURK</name>
<dbReference type="EMBL" id="JAQIPB010000007">
    <property type="protein sequence ID" value="MDA7417758.1"/>
    <property type="molecule type" value="Genomic_DNA"/>
</dbReference>
<evidence type="ECO:0000313" key="1">
    <source>
        <dbReference type="EMBL" id="MDA7417758.1"/>
    </source>
</evidence>
<gene>
    <name evidence="1" type="ORF">PGB34_15450</name>
</gene>
<dbReference type="AlphaFoldDB" id="A0AAE3NAF1"/>
<evidence type="ECO:0000313" key="2">
    <source>
        <dbReference type="Proteomes" id="UP001212602"/>
    </source>
</evidence>
<organism evidence="1 2">
    <name type="scientific">Xenophilus arseniciresistens</name>
    <dbReference type="NCBI Taxonomy" id="1283306"/>
    <lineage>
        <taxon>Bacteria</taxon>
        <taxon>Pseudomonadati</taxon>
        <taxon>Pseudomonadota</taxon>
        <taxon>Betaproteobacteria</taxon>
        <taxon>Burkholderiales</taxon>
        <taxon>Comamonadaceae</taxon>
        <taxon>Xenophilus</taxon>
    </lineage>
</organism>